<dbReference type="RefSeq" id="WP_139198322.1">
    <property type="nucleotide sequence ID" value="NZ_FOBS01000015.1"/>
</dbReference>
<evidence type="ECO:0000259" key="1">
    <source>
        <dbReference type="SMART" id="SM00642"/>
    </source>
</evidence>
<sequence length="415" mass="48572">MILNKEQSWFNNAIMYHILIDRFSGFTPDGALRWDTPDSVGGNINGITAKLDYLSALGVNTLWLSPFYQNAGNKDAYHGYHITDYFSVDSRFGTNDDLGILINECHKRGMRVVGDFVPNHCHENHEFFQSAKHDKNSPYRRWFVFHEGKTREEDTYEQYLNCGFLPKFNFGNPETRNYMIQVALFWLDLGFDGFRIDHAIGVSHSFLKELSGVLKEKKSHCVLFGEALLDTQTFRNYYDTIQIKKKWLRKFFGVNQSALQLDYAGTLNGVLDFEFQSQMVQYVTGKISKQVLEKQLQRHLDKCPKDYSLVLFLDSHDSNRLICENRENLEQKKEILKYTAEVMLEYGQKYKLPVSFYYGFEIMLNQVVPKPSEGYPYADLLARRAMDWTRNKDQEDFLCSISGLIKRKRTEERHE</sequence>
<dbReference type="InterPro" id="IPR006047">
    <property type="entry name" value="GH13_cat_dom"/>
</dbReference>
<keyword evidence="2" id="KW-0326">Glycosidase</keyword>
<dbReference type="STRING" id="43775.SAMN04489760_11542"/>
<dbReference type="Pfam" id="PF00128">
    <property type="entry name" value="Alpha-amylase"/>
    <property type="match status" value="1"/>
</dbReference>
<protein>
    <submittedName>
        <fullName evidence="2">Glycosidase</fullName>
    </submittedName>
</protein>
<dbReference type="PANTHER" id="PTHR10357">
    <property type="entry name" value="ALPHA-AMYLASE FAMILY MEMBER"/>
    <property type="match status" value="1"/>
</dbReference>
<dbReference type="PANTHER" id="PTHR10357:SF199">
    <property type="entry name" value="ALPHA AMYLASE CATALYTIC REGION"/>
    <property type="match status" value="1"/>
</dbReference>
<dbReference type="GO" id="GO:0016798">
    <property type="term" value="F:hydrolase activity, acting on glycosyl bonds"/>
    <property type="evidence" value="ECO:0007669"/>
    <property type="project" value="UniProtKB-KW"/>
</dbReference>
<organism evidence="2 3">
    <name type="scientific">Syntrophus gentianae</name>
    <dbReference type="NCBI Taxonomy" id="43775"/>
    <lineage>
        <taxon>Bacteria</taxon>
        <taxon>Pseudomonadati</taxon>
        <taxon>Thermodesulfobacteriota</taxon>
        <taxon>Syntrophia</taxon>
        <taxon>Syntrophales</taxon>
        <taxon>Syntrophaceae</taxon>
        <taxon>Syntrophus</taxon>
    </lineage>
</organism>
<feature type="domain" description="Glycosyl hydrolase family 13 catalytic" evidence="1">
    <location>
        <begin position="17"/>
        <end position="413"/>
    </location>
</feature>
<reference evidence="2 3" key="1">
    <citation type="submission" date="2016-10" db="EMBL/GenBank/DDBJ databases">
        <authorList>
            <person name="de Groot N.N."/>
        </authorList>
    </citation>
    <scope>NUCLEOTIDE SEQUENCE [LARGE SCALE GENOMIC DNA]</scope>
    <source>
        <strain evidence="2 3">DSM 8423</strain>
    </source>
</reference>
<accession>A0A1H7YD90</accession>
<keyword evidence="2" id="KW-0378">Hydrolase</keyword>
<dbReference type="GO" id="GO:0005975">
    <property type="term" value="P:carbohydrate metabolic process"/>
    <property type="evidence" value="ECO:0007669"/>
    <property type="project" value="InterPro"/>
</dbReference>
<dbReference type="Gene3D" id="3.20.20.80">
    <property type="entry name" value="Glycosidases"/>
    <property type="match status" value="1"/>
</dbReference>
<evidence type="ECO:0000313" key="2">
    <source>
        <dbReference type="EMBL" id="SEM43258.1"/>
    </source>
</evidence>
<name>A0A1H7YD90_9BACT</name>
<evidence type="ECO:0000313" key="3">
    <source>
        <dbReference type="Proteomes" id="UP000198744"/>
    </source>
</evidence>
<proteinExistence type="predicted"/>
<keyword evidence="3" id="KW-1185">Reference proteome</keyword>
<gene>
    <name evidence="2" type="ORF">SAMN04489760_11542</name>
</gene>
<dbReference type="InterPro" id="IPR017853">
    <property type="entry name" value="GH"/>
</dbReference>
<dbReference type="EMBL" id="FOBS01000015">
    <property type="protein sequence ID" value="SEM43258.1"/>
    <property type="molecule type" value="Genomic_DNA"/>
</dbReference>
<dbReference type="SUPFAM" id="SSF51445">
    <property type="entry name" value="(Trans)glycosidases"/>
    <property type="match status" value="1"/>
</dbReference>
<dbReference type="OrthoDB" id="9805159at2"/>
<dbReference type="Proteomes" id="UP000198744">
    <property type="component" value="Unassembled WGS sequence"/>
</dbReference>
<dbReference type="SMART" id="SM00642">
    <property type="entry name" value="Aamy"/>
    <property type="match status" value="1"/>
</dbReference>
<dbReference type="AlphaFoldDB" id="A0A1H7YD90"/>